<keyword evidence="3" id="KW-1185">Reference proteome</keyword>
<gene>
    <name evidence="2" type="ORF">KCG45_00110</name>
</gene>
<dbReference type="EMBL" id="JAGSPB010000001">
    <property type="protein sequence ID" value="MBV7264578.1"/>
    <property type="molecule type" value="Genomic_DNA"/>
</dbReference>
<evidence type="ECO:0000313" key="2">
    <source>
        <dbReference type="EMBL" id="MBV7264578.1"/>
    </source>
</evidence>
<comment type="caution">
    <text evidence="2">The sequence shown here is derived from an EMBL/GenBank/DDBJ whole genome shotgun (WGS) entry which is preliminary data.</text>
</comment>
<evidence type="ECO:0000313" key="3">
    <source>
        <dbReference type="Proteomes" id="UP000699975"/>
    </source>
</evidence>
<dbReference type="InterPro" id="IPR018756">
    <property type="entry name" value="DUF2314"/>
</dbReference>
<protein>
    <submittedName>
        <fullName evidence="2">DUF2314 domain-containing protein</fullName>
    </submittedName>
</protein>
<feature type="domain" description="DUF2314" evidence="1">
    <location>
        <begin position="1"/>
        <end position="119"/>
    </location>
</feature>
<name>A0ABS6SJC8_9SPHN</name>
<sequence>MARATQKALQTIDRFWEHYNDPAEDEDDFALKIRMPIEDGNEQIWVGEISNRNGRWLGRLLNEPVSGEFQIYQTVEFEPDQICDWTYAKADVLEGNFSLAVMLSELPEKKRQRALSDFGWSSNDLELRVS</sequence>
<organism evidence="2 3">
    <name type="scientific">Erythrobacter ani</name>
    <dbReference type="NCBI Taxonomy" id="2827235"/>
    <lineage>
        <taxon>Bacteria</taxon>
        <taxon>Pseudomonadati</taxon>
        <taxon>Pseudomonadota</taxon>
        <taxon>Alphaproteobacteria</taxon>
        <taxon>Sphingomonadales</taxon>
        <taxon>Erythrobacteraceae</taxon>
        <taxon>Erythrobacter/Porphyrobacter group</taxon>
        <taxon>Erythrobacter</taxon>
    </lineage>
</organism>
<proteinExistence type="predicted"/>
<dbReference type="Proteomes" id="UP000699975">
    <property type="component" value="Unassembled WGS sequence"/>
</dbReference>
<accession>A0ABS6SJC8</accession>
<dbReference type="RefSeq" id="WP_218315139.1">
    <property type="nucleotide sequence ID" value="NZ_JAGSPB010000001.1"/>
</dbReference>
<dbReference type="Pfam" id="PF10077">
    <property type="entry name" value="DUF2314"/>
    <property type="match status" value="1"/>
</dbReference>
<reference evidence="2 3" key="1">
    <citation type="submission" date="2021-04" db="EMBL/GenBank/DDBJ databases">
        <authorList>
            <person name="Pira H."/>
            <person name="Risdian C."/>
            <person name="Wink J."/>
        </authorList>
    </citation>
    <scope>NUCLEOTIDE SEQUENCE [LARGE SCALE GENOMIC DNA]</scope>
    <source>
        <strain evidence="2 3">WH131</strain>
    </source>
</reference>
<evidence type="ECO:0000259" key="1">
    <source>
        <dbReference type="Pfam" id="PF10077"/>
    </source>
</evidence>